<feature type="domain" description="LysM" evidence="3">
    <location>
        <begin position="118"/>
        <end position="166"/>
    </location>
</feature>
<gene>
    <name evidence="4" type="ORF">NA56DRAFT_528453</name>
</gene>
<name>A0A2J6PSS2_9HELO</name>
<dbReference type="PANTHER" id="PTHR34997">
    <property type="entry name" value="AM15"/>
    <property type="match status" value="1"/>
</dbReference>
<dbReference type="OrthoDB" id="5985073at2759"/>
<feature type="non-terminal residue" evidence="4">
    <location>
        <position position="166"/>
    </location>
</feature>
<evidence type="ECO:0000256" key="2">
    <source>
        <dbReference type="ARBA" id="ARBA00023026"/>
    </source>
</evidence>
<proteinExistence type="predicted"/>
<dbReference type="PANTHER" id="PTHR34997:SF1">
    <property type="entry name" value="PEPTIDOGLYCAN-BINDING LYSIN DOMAIN"/>
    <property type="match status" value="1"/>
</dbReference>
<dbReference type="InterPro" id="IPR018392">
    <property type="entry name" value="LysM"/>
</dbReference>
<accession>A0A2J6PSS2</accession>
<evidence type="ECO:0000259" key="3">
    <source>
        <dbReference type="PROSITE" id="PS51782"/>
    </source>
</evidence>
<organism evidence="4 5">
    <name type="scientific">Hyaloscypha hepaticicola</name>
    <dbReference type="NCBI Taxonomy" id="2082293"/>
    <lineage>
        <taxon>Eukaryota</taxon>
        <taxon>Fungi</taxon>
        <taxon>Dikarya</taxon>
        <taxon>Ascomycota</taxon>
        <taxon>Pezizomycotina</taxon>
        <taxon>Leotiomycetes</taxon>
        <taxon>Helotiales</taxon>
        <taxon>Hyaloscyphaceae</taxon>
        <taxon>Hyaloscypha</taxon>
    </lineage>
</organism>
<evidence type="ECO:0000313" key="4">
    <source>
        <dbReference type="EMBL" id="PMD17088.1"/>
    </source>
</evidence>
<dbReference type="InterPro" id="IPR036779">
    <property type="entry name" value="LysM_dom_sf"/>
</dbReference>
<dbReference type="Proteomes" id="UP000235672">
    <property type="component" value="Unassembled WGS sequence"/>
</dbReference>
<dbReference type="InterPro" id="IPR052210">
    <property type="entry name" value="LysM1-like"/>
</dbReference>
<evidence type="ECO:0000313" key="5">
    <source>
        <dbReference type="Proteomes" id="UP000235672"/>
    </source>
</evidence>
<dbReference type="EMBL" id="KZ613501">
    <property type="protein sequence ID" value="PMD17088.1"/>
    <property type="molecule type" value="Genomic_DNA"/>
</dbReference>
<dbReference type="CDD" id="cd00118">
    <property type="entry name" value="LysM"/>
    <property type="match status" value="1"/>
</dbReference>
<keyword evidence="1" id="KW-0147">Chitin-binding</keyword>
<sequence length="166" mass="18260">TATTIIRARDNCTTYTSVAARTVCYHTPSDCSATYLVQPGDSCTSIAESYGNFTLSQFFYWNPDVGQTCLGLRAYVLVCIDTPWYRFLGPVQKPAGTVESSEAVPVPIMPAIVNSCTQFELVGSGSEYTVESIVAANNITMDQFLSWNQYVDKTNPTAWEGYRVCV</sequence>
<dbReference type="Gene3D" id="3.10.350.10">
    <property type="entry name" value="LysM domain"/>
    <property type="match status" value="2"/>
</dbReference>
<dbReference type="STRING" id="1745343.A0A2J6PSS2"/>
<protein>
    <submittedName>
        <fullName evidence="4">Carbohydrate-binding module family 50 protein</fullName>
    </submittedName>
</protein>
<evidence type="ECO:0000256" key="1">
    <source>
        <dbReference type="ARBA" id="ARBA00022669"/>
    </source>
</evidence>
<dbReference type="SUPFAM" id="SSF54106">
    <property type="entry name" value="LysM domain"/>
    <property type="match status" value="1"/>
</dbReference>
<reference evidence="4 5" key="1">
    <citation type="submission" date="2016-05" db="EMBL/GenBank/DDBJ databases">
        <title>A degradative enzymes factory behind the ericoid mycorrhizal symbiosis.</title>
        <authorList>
            <consortium name="DOE Joint Genome Institute"/>
            <person name="Martino E."/>
            <person name="Morin E."/>
            <person name="Grelet G."/>
            <person name="Kuo A."/>
            <person name="Kohler A."/>
            <person name="Daghino S."/>
            <person name="Barry K."/>
            <person name="Choi C."/>
            <person name="Cichocki N."/>
            <person name="Clum A."/>
            <person name="Copeland A."/>
            <person name="Hainaut M."/>
            <person name="Haridas S."/>
            <person name="Labutti K."/>
            <person name="Lindquist E."/>
            <person name="Lipzen A."/>
            <person name="Khouja H.-R."/>
            <person name="Murat C."/>
            <person name="Ohm R."/>
            <person name="Olson A."/>
            <person name="Spatafora J."/>
            <person name="Veneault-Fourrey C."/>
            <person name="Henrissat B."/>
            <person name="Grigoriev I."/>
            <person name="Martin F."/>
            <person name="Perotto S."/>
        </authorList>
    </citation>
    <scope>NUCLEOTIDE SEQUENCE [LARGE SCALE GENOMIC DNA]</scope>
    <source>
        <strain evidence="4 5">UAMH 7357</strain>
    </source>
</reference>
<dbReference type="Pfam" id="PF01476">
    <property type="entry name" value="LysM"/>
    <property type="match status" value="1"/>
</dbReference>
<dbReference type="PROSITE" id="PS51782">
    <property type="entry name" value="LYSM"/>
    <property type="match status" value="2"/>
</dbReference>
<keyword evidence="5" id="KW-1185">Reference proteome</keyword>
<dbReference type="GO" id="GO:0008061">
    <property type="term" value="F:chitin binding"/>
    <property type="evidence" value="ECO:0007669"/>
    <property type="project" value="UniProtKB-KW"/>
</dbReference>
<feature type="domain" description="LysM" evidence="3">
    <location>
        <begin position="33"/>
        <end position="80"/>
    </location>
</feature>
<feature type="non-terminal residue" evidence="4">
    <location>
        <position position="1"/>
    </location>
</feature>
<keyword evidence="2" id="KW-0843">Virulence</keyword>
<dbReference type="AlphaFoldDB" id="A0A2J6PSS2"/>